<dbReference type="Gene3D" id="3.40.190.10">
    <property type="entry name" value="Periplasmic binding protein-like II"/>
    <property type="match status" value="1"/>
</dbReference>
<keyword evidence="10" id="KW-0325">Glycoprotein</keyword>
<evidence type="ECO:0000256" key="12">
    <source>
        <dbReference type="ARBA" id="ARBA00023303"/>
    </source>
</evidence>
<dbReference type="Pfam" id="PF10613">
    <property type="entry name" value="Lig_chan-Glu_bd"/>
    <property type="match status" value="1"/>
</dbReference>
<dbReference type="InterPro" id="IPR001320">
    <property type="entry name" value="Iontro_rcpt_C"/>
</dbReference>
<keyword evidence="9" id="KW-0675">Receptor</keyword>
<sequence>MYIPFDSEFLVAQHQGEESVSLTEGYQINFNLPLKVDSFGSWTSAQGLKYPERSLYCRRNNLNGTAIRVGYYNDAATNIVSAEEGTRPHVGGYFGEVWSTLEERINFKSIYSENTDGAFGVVGDDGNWTGLMGMLIRNEVDIAMQSMTITSERYQFVDFTMPLIRSSTSIMIRKPSRRSFNWNNFLRPFSNELWLGVIICMIILTFSLSATFYLRRMYCADEEVEYDIMESFGYVYTSFCQQGCTNNPSAVSSRIVCMIIKLTATVLLSGYSAYLIANLAVHITVLPFTSLETLLRDRSYTLGLLANSYSVMVYKNTSDPVRQELYKQLVEPHTLPRTEYLAMKWICENSKYAFLGVHDTFFNQKCTFDCRIVAAWKSDWRNDLAMPVAKGNPYRGIIENT</sequence>
<dbReference type="PANTHER" id="PTHR42643">
    <property type="entry name" value="IONOTROPIC RECEPTOR 20A-RELATED"/>
    <property type="match status" value="1"/>
</dbReference>
<dbReference type="Gene3D" id="1.10.287.70">
    <property type="match status" value="1"/>
</dbReference>
<keyword evidence="12" id="KW-0407">Ion channel</keyword>
<evidence type="ECO:0000256" key="10">
    <source>
        <dbReference type="ARBA" id="ARBA00023180"/>
    </source>
</evidence>
<keyword evidence="4" id="KW-1003">Cell membrane</keyword>
<keyword evidence="8 13" id="KW-0472">Membrane</keyword>
<accession>A0AAD8A195</accession>
<feature type="transmembrane region" description="Helical" evidence="13">
    <location>
        <begin position="193"/>
        <end position="214"/>
    </location>
</feature>
<evidence type="ECO:0000313" key="15">
    <source>
        <dbReference type="EMBL" id="KAJ9590512.1"/>
    </source>
</evidence>
<comment type="subcellular location">
    <subcellularLocation>
        <location evidence="1">Cell membrane</location>
        <topology evidence="1">Multi-pass membrane protein</topology>
    </subcellularLocation>
</comment>
<evidence type="ECO:0000256" key="13">
    <source>
        <dbReference type="SAM" id="Phobius"/>
    </source>
</evidence>
<dbReference type="InterPro" id="IPR052192">
    <property type="entry name" value="Insect_Ionotropic_Sensory_Rcpt"/>
</dbReference>
<protein>
    <recommendedName>
        <fullName evidence="14">Ionotropic glutamate receptor C-terminal domain-containing protein</fullName>
    </recommendedName>
</protein>
<evidence type="ECO:0000256" key="11">
    <source>
        <dbReference type="ARBA" id="ARBA00023286"/>
    </source>
</evidence>
<gene>
    <name evidence="15" type="ORF">L9F63_016463</name>
</gene>
<evidence type="ECO:0000256" key="7">
    <source>
        <dbReference type="ARBA" id="ARBA00023065"/>
    </source>
</evidence>
<dbReference type="SUPFAM" id="SSF53850">
    <property type="entry name" value="Periplasmic binding protein-like II"/>
    <property type="match status" value="1"/>
</dbReference>
<evidence type="ECO:0000256" key="3">
    <source>
        <dbReference type="ARBA" id="ARBA00022448"/>
    </source>
</evidence>
<dbReference type="EMBL" id="JASPKZ010004211">
    <property type="protein sequence ID" value="KAJ9590512.1"/>
    <property type="molecule type" value="Genomic_DNA"/>
</dbReference>
<name>A0AAD8A195_DIPPU</name>
<comment type="caution">
    <text evidence="15">The sequence shown here is derived from an EMBL/GenBank/DDBJ whole genome shotgun (WGS) entry which is preliminary data.</text>
</comment>
<reference evidence="15" key="1">
    <citation type="journal article" date="2023" name="IScience">
        <title>Live-bearing cockroach genome reveals convergent evolutionary mechanisms linked to viviparity in insects and beyond.</title>
        <authorList>
            <person name="Fouks B."/>
            <person name="Harrison M.C."/>
            <person name="Mikhailova A.A."/>
            <person name="Marchal E."/>
            <person name="English S."/>
            <person name="Carruthers M."/>
            <person name="Jennings E.C."/>
            <person name="Chiamaka E.L."/>
            <person name="Frigard R.A."/>
            <person name="Pippel M."/>
            <person name="Attardo G.M."/>
            <person name="Benoit J.B."/>
            <person name="Bornberg-Bauer E."/>
            <person name="Tobe S.S."/>
        </authorList>
    </citation>
    <scope>NUCLEOTIDE SEQUENCE</scope>
    <source>
        <strain evidence="15">Stay&amp;Tobe</strain>
    </source>
</reference>
<keyword evidence="11" id="KW-1071">Ligand-gated ion channel</keyword>
<dbReference type="Proteomes" id="UP001233999">
    <property type="component" value="Unassembled WGS sequence"/>
</dbReference>
<keyword evidence="5 13" id="KW-0812">Transmembrane</keyword>
<feature type="domain" description="Ionotropic glutamate receptor C-terminal" evidence="14">
    <location>
        <begin position="81"/>
        <end position="348"/>
    </location>
</feature>
<comment type="similarity">
    <text evidence="2">Belongs to the glutamate-gated ion channel (TC 1.A.10.1) family.</text>
</comment>
<dbReference type="GO" id="GO:0050906">
    <property type="term" value="P:detection of stimulus involved in sensory perception"/>
    <property type="evidence" value="ECO:0007669"/>
    <property type="project" value="UniProtKB-ARBA"/>
</dbReference>
<evidence type="ECO:0000256" key="6">
    <source>
        <dbReference type="ARBA" id="ARBA00022989"/>
    </source>
</evidence>
<evidence type="ECO:0000259" key="14">
    <source>
        <dbReference type="SMART" id="SM00079"/>
    </source>
</evidence>
<keyword evidence="7" id="KW-0406">Ion transport</keyword>
<evidence type="ECO:0000313" key="16">
    <source>
        <dbReference type="Proteomes" id="UP001233999"/>
    </source>
</evidence>
<reference evidence="15" key="2">
    <citation type="submission" date="2023-05" db="EMBL/GenBank/DDBJ databases">
        <authorList>
            <person name="Fouks B."/>
        </authorList>
    </citation>
    <scope>NUCLEOTIDE SEQUENCE</scope>
    <source>
        <strain evidence="15">Stay&amp;Tobe</strain>
        <tissue evidence="15">Testes</tissue>
    </source>
</reference>
<keyword evidence="3" id="KW-0813">Transport</keyword>
<proteinExistence type="inferred from homology"/>
<evidence type="ECO:0000256" key="8">
    <source>
        <dbReference type="ARBA" id="ARBA00023136"/>
    </source>
</evidence>
<keyword evidence="16" id="KW-1185">Reference proteome</keyword>
<organism evidence="15 16">
    <name type="scientific">Diploptera punctata</name>
    <name type="common">Pacific beetle cockroach</name>
    <dbReference type="NCBI Taxonomy" id="6984"/>
    <lineage>
        <taxon>Eukaryota</taxon>
        <taxon>Metazoa</taxon>
        <taxon>Ecdysozoa</taxon>
        <taxon>Arthropoda</taxon>
        <taxon>Hexapoda</taxon>
        <taxon>Insecta</taxon>
        <taxon>Pterygota</taxon>
        <taxon>Neoptera</taxon>
        <taxon>Polyneoptera</taxon>
        <taxon>Dictyoptera</taxon>
        <taxon>Blattodea</taxon>
        <taxon>Blaberoidea</taxon>
        <taxon>Blaberidae</taxon>
        <taxon>Diplopterinae</taxon>
        <taxon>Diploptera</taxon>
    </lineage>
</organism>
<keyword evidence="6 13" id="KW-1133">Transmembrane helix</keyword>
<evidence type="ECO:0000256" key="9">
    <source>
        <dbReference type="ARBA" id="ARBA00023170"/>
    </source>
</evidence>
<dbReference type="GO" id="GO:0015276">
    <property type="term" value="F:ligand-gated monoatomic ion channel activity"/>
    <property type="evidence" value="ECO:0007669"/>
    <property type="project" value="InterPro"/>
</dbReference>
<dbReference type="GO" id="GO:0005886">
    <property type="term" value="C:plasma membrane"/>
    <property type="evidence" value="ECO:0007669"/>
    <property type="project" value="UniProtKB-SubCell"/>
</dbReference>
<dbReference type="InterPro" id="IPR019594">
    <property type="entry name" value="Glu/Gly-bd"/>
</dbReference>
<evidence type="ECO:0000256" key="2">
    <source>
        <dbReference type="ARBA" id="ARBA00008685"/>
    </source>
</evidence>
<evidence type="ECO:0000256" key="4">
    <source>
        <dbReference type="ARBA" id="ARBA00022475"/>
    </source>
</evidence>
<dbReference type="Pfam" id="PF00060">
    <property type="entry name" value="Lig_chan"/>
    <property type="match status" value="1"/>
</dbReference>
<evidence type="ECO:0000256" key="5">
    <source>
        <dbReference type="ARBA" id="ARBA00022692"/>
    </source>
</evidence>
<evidence type="ECO:0000256" key="1">
    <source>
        <dbReference type="ARBA" id="ARBA00004651"/>
    </source>
</evidence>
<dbReference type="PANTHER" id="PTHR42643:SF30">
    <property type="entry name" value="IONOTROPIC RECEPTOR 40A-RELATED"/>
    <property type="match status" value="1"/>
</dbReference>
<dbReference type="SMART" id="SM00079">
    <property type="entry name" value="PBPe"/>
    <property type="match status" value="1"/>
</dbReference>
<dbReference type="AlphaFoldDB" id="A0AAD8A195"/>